<dbReference type="SUPFAM" id="SSF52821">
    <property type="entry name" value="Rhodanese/Cell cycle control phosphatase"/>
    <property type="match status" value="2"/>
</dbReference>
<dbReference type="PROSITE" id="PS50056">
    <property type="entry name" value="TYR_PHOSPHATASE_2"/>
    <property type="match status" value="1"/>
</dbReference>
<evidence type="ECO:0000259" key="6">
    <source>
        <dbReference type="PROSITE" id="PS50056"/>
    </source>
</evidence>
<feature type="domain" description="Rhodanese" evidence="8">
    <location>
        <begin position="113"/>
        <end position="232"/>
    </location>
</feature>
<dbReference type="SUPFAM" id="SSF47923">
    <property type="entry name" value="Ypt/Rab-GAP domain of gyp1p"/>
    <property type="match status" value="2"/>
</dbReference>
<dbReference type="SUPFAM" id="SSF56112">
    <property type="entry name" value="Protein kinase-like (PK-like)"/>
    <property type="match status" value="1"/>
</dbReference>
<dbReference type="InterPro" id="IPR001763">
    <property type="entry name" value="Rhodanese-like_dom"/>
</dbReference>
<feature type="domain" description="Rab-GAP TBC" evidence="7">
    <location>
        <begin position="1345"/>
        <end position="1530"/>
    </location>
</feature>
<dbReference type="Proteomes" id="UP000053815">
    <property type="component" value="Unassembled WGS sequence"/>
</dbReference>
<dbReference type="SMART" id="SM00164">
    <property type="entry name" value="TBC"/>
    <property type="match status" value="1"/>
</dbReference>
<feature type="compositionally biased region" description="Low complexity" evidence="3">
    <location>
        <begin position="44"/>
        <end position="56"/>
    </location>
</feature>
<feature type="compositionally biased region" description="Polar residues" evidence="3">
    <location>
        <begin position="1"/>
        <end position="43"/>
    </location>
</feature>
<name>A0A0C9MIQ1_9FUNG</name>
<dbReference type="InterPro" id="IPR000242">
    <property type="entry name" value="PTP_cat"/>
</dbReference>
<dbReference type="GO" id="GO:0005524">
    <property type="term" value="F:ATP binding"/>
    <property type="evidence" value="ECO:0007669"/>
    <property type="project" value="InterPro"/>
</dbReference>
<dbReference type="Pfam" id="PF00566">
    <property type="entry name" value="RabGAP-TBC"/>
    <property type="match status" value="1"/>
</dbReference>
<evidence type="ECO:0000259" key="8">
    <source>
        <dbReference type="PROSITE" id="PS50206"/>
    </source>
</evidence>
<proteinExistence type="inferred from homology"/>
<feature type="domain" description="Protein kinase" evidence="4">
    <location>
        <begin position="754"/>
        <end position="1054"/>
    </location>
</feature>
<organism evidence="9">
    <name type="scientific">Mucor ambiguus</name>
    <dbReference type="NCBI Taxonomy" id="91626"/>
    <lineage>
        <taxon>Eukaryota</taxon>
        <taxon>Fungi</taxon>
        <taxon>Fungi incertae sedis</taxon>
        <taxon>Mucoromycota</taxon>
        <taxon>Mucoromycotina</taxon>
        <taxon>Mucoromycetes</taxon>
        <taxon>Mucorales</taxon>
        <taxon>Mucorineae</taxon>
        <taxon>Mucoraceae</taxon>
        <taxon>Mucor</taxon>
    </lineage>
</organism>
<dbReference type="InterPro" id="IPR000387">
    <property type="entry name" value="Tyr_Pase_dom"/>
</dbReference>
<dbReference type="PANTHER" id="PTHR19134">
    <property type="entry name" value="RECEPTOR-TYPE TYROSINE-PROTEIN PHOSPHATASE"/>
    <property type="match status" value="1"/>
</dbReference>
<dbReference type="PROSITE" id="PS50086">
    <property type="entry name" value="TBC_RABGAP"/>
    <property type="match status" value="1"/>
</dbReference>
<feature type="region of interest" description="Disordered" evidence="3">
    <location>
        <begin position="1585"/>
        <end position="1613"/>
    </location>
</feature>
<feature type="region of interest" description="Disordered" evidence="3">
    <location>
        <begin position="1205"/>
        <end position="1225"/>
    </location>
</feature>
<dbReference type="InterPro" id="IPR000719">
    <property type="entry name" value="Prot_kinase_dom"/>
</dbReference>
<reference evidence="9" key="1">
    <citation type="submission" date="2014-09" db="EMBL/GenBank/DDBJ databases">
        <title>Draft genome sequence of an oleaginous Mucoromycotina fungus Mucor ambiguus NBRC6742.</title>
        <authorList>
            <person name="Takeda I."/>
            <person name="Yamane N."/>
            <person name="Morita T."/>
            <person name="Tamano K."/>
            <person name="Machida M."/>
            <person name="Baker S."/>
            <person name="Koike H."/>
        </authorList>
    </citation>
    <scope>NUCLEOTIDE SEQUENCE</scope>
    <source>
        <strain evidence="9">NBRC 6742</strain>
    </source>
</reference>
<evidence type="ECO:0000256" key="2">
    <source>
        <dbReference type="ARBA" id="ARBA00013064"/>
    </source>
</evidence>
<feature type="region of interest" description="Disordered" evidence="3">
    <location>
        <begin position="1"/>
        <end position="59"/>
    </location>
</feature>
<dbReference type="CDD" id="cd00158">
    <property type="entry name" value="RHOD"/>
    <property type="match status" value="1"/>
</dbReference>
<dbReference type="Gene3D" id="1.10.472.80">
    <property type="entry name" value="Ypt/Rab-GAP domain of gyp1p, domain 3"/>
    <property type="match status" value="1"/>
</dbReference>
<dbReference type="PROSITE" id="PS50055">
    <property type="entry name" value="TYR_PHOSPHATASE_PTP"/>
    <property type="match status" value="1"/>
</dbReference>
<keyword evidence="10" id="KW-1185">Reference proteome</keyword>
<feature type="region of interest" description="Disordered" evidence="3">
    <location>
        <begin position="1252"/>
        <end position="1276"/>
    </location>
</feature>
<dbReference type="PRINTS" id="PR00700">
    <property type="entry name" value="PRTYPHPHTASE"/>
</dbReference>
<comment type="similarity">
    <text evidence="1">Belongs to the protein-tyrosine phosphatase family. Non-receptor class subfamily.</text>
</comment>
<evidence type="ECO:0000259" key="7">
    <source>
        <dbReference type="PROSITE" id="PS50086"/>
    </source>
</evidence>
<accession>A0A0C9MIQ1</accession>
<dbReference type="CDD" id="cd01446">
    <property type="entry name" value="DSP_MapKP"/>
    <property type="match status" value="1"/>
</dbReference>
<dbReference type="GO" id="GO:0004672">
    <property type="term" value="F:protein kinase activity"/>
    <property type="evidence" value="ECO:0007669"/>
    <property type="project" value="InterPro"/>
</dbReference>
<dbReference type="EC" id="3.1.3.48" evidence="2"/>
<dbReference type="PANTHER" id="PTHR19134:SF561">
    <property type="entry name" value="PROTEIN TYROSINE PHOSPHATASE 36E, ISOFORM A"/>
    <property type="match status" value="1"/>
</dbReference>
<dbReference type="InterPro" id="IPR000195">
    <property type="entry name" value="Rab-GAP-TBC_dom"/>
</dbReference>
<dbReference type="InterPro" id="IPR029021">
    <property type="entry name" value="Prot-tyrosine_phosphatase-like"/>
</dbReference>
<dbReference type="SUPFAM" id="SSF52799">
    <property type="entry name" value="(Phosphotyrosine protein) phosphatases II"/>
    <property type="match status" value="1"/>
</dbReference>
<dbReference type="SMART" id="SM00194">
    <property type="entry name" value="PTPc"/>
    <property type="match status" value="1"/>
</dbReference>
<dbReference type="SMART" id="SM00450">
    <property type="entry name" value="RHOD"/>
    <property type="match status" value="2"/>
</dbReference>
<dbReference type="Gene3D" id="3.40.250.10">
    <property type="entry name" value="Rhodanese-like domain"/>
    <property type="match status" value="2"/>
</dbReference>
<dbReference type="InterPro" id="IPR035969">
    <property type="entry name" value="Rab-GAP_TBC_sf"/>
</dbReference>
<feature type="domain" description="Tyrosine specific protein phosphatases" evidence="6">
    <location>
        <begin position="606"/>
        <end position="685"/>
    </location>
</feature>
<dbReference type="PROSITE" id="PS00383">
    <property type="entry name" value="TYR_PHOSPHATASE_1"/>
    <property type="match status" value="1"/>
</dbReference>
<dbReference type="InterPro" id="IPR036873">
    <property type="entry name" value="Rhodanese-like_dom_sf"/>
</dbReference>
<evidence type="ECO:0000313" key="10">
    <source>
        <dbReference type="Proteomes" id="UP000053815"/>
    </source>
</evidence>
<dbReference type="PROSITE" id="PS50011">
    <property type="entry name" value="PROTEIN_KINASE_DOM"/>
    <property type="match status" value="1"/>
</dbReference>
<feature type="compositionally biased region" description="Low complexity" evidence="3">
    <location>
        <begin position="1259"/>
        <end position="1276"/>
    </location>
</feature>
<dbReference type="FunFam" id="1.10.8.270:FF:000044">
    <property type="entry name" value="TBC Kinase homolog"/>
    <property type="match status" value="1"/>
</dbReference>
<feature type="domain" description="Rhodanese" evidence="8">
    <location>
        <begin position="1647"/>
        <end position="1726"/>
    </location>
</feature>
<dbReference type="CDD" id="cd18533">
    <property type="entry name" value="PTP_fungal"/>
    <property type="match status" value="1"/>
</dbReference>
<evidence type="ECO:0000259" key="4">
    <source>
        <dbReference type="PROSITE" id="PS50011"/>
    </source>
</evidence>
<feature type="domain" description="Tyrosine-protein phosphatase" evidence="5">
    <location>
        <begin position="402"/>
        <end position="694"/>
    </location>
</feature>
<dbReference type="Gene3D" id="3.90.190.10">
    <property type="entry name" value="Protein tyrosine phosphatase superfamily"/>
    <property type="match status" value="1"/>
</dbReference>
<dbReference type="InterPro" id="IPR003595">
    <property type="entry name" value="Tyr_Pase_cat"/>
</dbReference>
<dbReference type="Pfam" id="PF00102">
    <property type="entry name" value="Y_phosphatase"/>
    <property type="match status" value="1"/>
</dbReference>
<dbReference type="STRING" id="91626.A0A0C9MIQ1"/>
<dbReference type="InterPro" id="IPR016130">
    <property type="entry name" value="Tyr_Pase_AS"/>
</dbReference>
<sequence>MSVTYESPTRYLSDTEPNNNNLMYSISSNENDGSPCTSPYNPEQQQQKQQQQQQQQLPSASHLNQEFFNMLQKRQNSFQSSTGPLPQAYRHQHLEDLAPIESEKMNELMTKYDCHQVLVIDVRSFAFYAKNRIKSAIHISIPSVLLKRPSYTLDKVCESIVFEEAANRLKDWHHAMHIIFYDHASYKPSDSGNSATAILLGSKLRKSGYSGQLNYLQGGYNAFSNTYPHQCELVQLDSINQTKRHQTEPISLLPTSNKTPAINPFFSNIRQNLELSHGPLKERFYVRLPYGSKNDNGIISTNSNHTAISNHHPRFGLAGSSVDAQGNFVLPMWLKTIMKNDTGPKKLAEKYEQLERLEQDRLSTVMKYHSNGLGFATAMQQDQSNTEFPFSITSSMEKGTLNRYDNIWPYEYSRVKLEENNDDYINANYIQFANVKKNITLSPISKSEEEVKLEEKGLLSEESVRTMNRLNVDLTTTRQYISTQGPLPTTFNDFWQMIWKENSSVIVMLTQETEMNKIKCHTYWPTMENVSQAYGPIIVTLTSESKQAVRNMNDKRERVNDDMDQDECIITRKFTISCNGVERNLTQLQYTGWTDFGVPDHPIGILTLVHYADVAQSKKNEGPIVVHCSAGCGRSGTFCVIDTMIQRLWQKRDVYTCATNDKIYETVCRFREQRMSMVQTHRQYVFCYEAILWWLLGYGNLPVQSSDASPSAGPTSDIIRQIIATPVSISSRLSASPPSPPTGTFLPPASLFSVPVENSNNDEEASSLDLAIHQDQRMAKLASVNFVASSRVSEELALSGHLALSAPSQIMGQFQFLKTLSHPNLCEYVEIHRGKHDRLFVVSEYFDLSLQKARNLDSKDPPPVSMTVLKQWAFEILSALQFLKENHIIHATLSPTNIMLDKENHVKLFGYGLHYMTSGGRDVDFPIGYPTYLAPECLDSTSSVGFDKRDVWATGVILVEQYTRNSFWTTSDVGLIFDTLMTLREWHQEDPSLNIWQHDGIESLDINKSILEFLQKQDIQDKEELAFQQFITTCLDMSVEKRPSTTEALSSTFFEHGLVSVDTVAWIEGPILASDVVEPETIDTQNSQSQEDVNGTLQGLPVSQMYNLWKLAGGDVELDLVKRGVFLSTPVIKRLPRVCMMPEGLEVGDKVTDTAQLYSDAIYVLGFKELYQRLEEGSKKVASDKFEWDTDYFILVDENDVNFLLDSEDDDSSTGQDESDTRQDEALTEVDELAANINDLMFTDDLLSSEPASIQYNGMPTPTTPSSSRSRAMSMNSVVGRSRSASSLSMNSTTSIPNQSNAPKLPLFLREQDINYQYYRQTLFSELLRQYPASRKEILHHAKVDIPPLLRGKVWAAVLGVRGDVQHEYEKIEKCVDMGADRQIEVDVPRCHQYNQLLASSTGHDKLRRLLKAWVSANTKLVYWQGLDSLCAPFLTLNFNDEAIAFACLQKFIPKFLNNFFLSDNAPVLQEYLAVFRHLLSFHDPELSSHLDTIGFMPDLYAIPWFLTLFTHVFPLDKIYHLWDKLLVGPASLPLFAGIAILRQIRDTLLSYEFNDCIVLFSDSFPKVDIEKCVQSALNMCKVTPPSVSSRVHGPDNSDDSSEENNSTDMEEQVKRWWDEPISIETKKAELAPRLSISDIPKILPYTLVLDIRPESEYVKGHAPSSMNVLASQLSSYANILKKLNRKYHVVVANEGEGGPEFAADLVRRNFPRTALLQGGMDAFETISDKSAHLCTCRPQKQTTAGFKGKGSEPPFVMWRCKVPPPLKKK</sequence>
<dbReference type="Gene3D" id="1.10.510.10">
    <property type="entry name" value="Transferase(Phosphotransferase) domain 1"/>
    <property type="match status" value="1"/>
</dbReference>
<evidence type="ECO:0000256" key="1">
    <source>
        <dbReference type="ARBA" id="ARBA00009649"/>
    </source>
</evidence>
<dbReference type="InterPro" id="IPR011009">
    <property type="entry name" value="Kinase-like_dom_sf"/>
</dbReference>
<dbReference type="SMART" id="SM00404">
    <property type="entry name" value="PTPc_motif"/>
    <property type="match status" value="1"/>
</dbReference>
<dbReference type="CDD" id="cd00180">
    <property type="entry name" value="PKc"/>
    <property type="match status" value="1"/>
</dbReference>
<evidence type="ECO:0000313" key="9">
    <source>
        <dbReference type="EMBL" id="GAN01773.1"/>
    </source>
</evidence>
<dbReference type="Gene3D" id="1.10.8.270">
    <property type="entry name" value="putative rabgap domain of human tbc1 domain family member 14 like domains"/>
    <property type="match status" value="1"/>
</dbReference>
<dbReference type="GO" id="GO:0004725">
    <property type="term" value="F:protein tyrosine phosphatase activity"/>
    <property type="evidence" value="ECO:0007669"/>
    <property type="project" value="UniProtKB-EC"/>
</dbReference>
<dbReference type="InterPro" id="IPR050348">
    <property type="entry name" value="Protein-Tyr_Phosphatase"/>
</dbReference>
<protein>
    <recommendedName>
        <fullName evidence="2">protein-tyrosine-phosphatase</fullName>
        <ecNumber evidence="2">3.1.3.48</ecNumber>
    </recommendedName>
</protein>
<evidence type="ECO:0000256" key="3">
    <source>
        <dbReference type="SAM" id="MobiDB-lite"/>
    </source>
</evidence>
<dbReference type="OrthoDB" id="1668230at2759"/>
<evidence type="ECO:0000259" key="5">
    <source>
        <dbReference type="PROSITE" id="PS50055"/>
    </source>
</evidence>
<gene>
    <name evidence="9" type="ORF">MAM1_0011c01208</name>
</gene>
<dbReference type="EMBL" id="DF836300">
    <property type="protein sequence ID" value="GAN01773.1"/>
    <property type="molecule type" value="Genomic_DNA"/>
</dbReference>
<dbReference type="PROSITE" id="PS50206">
    <property type="entry name" value="RHODANESE_3"/>
    <property type="match status" value="2"/>
</dbReference>
<dbReference type="Pfam" id="PF00581">
    <property type="entry name" value="Rhodanese"/>
    <property type="match status" value="2"/>
</dbReference>
<dbReference type="Pfam" id="PF00069">
    <property type="entry name" value="Pkinase"/>
    <property type="match status" value="1"/>
</dbReference>